<comment type="caution">
    <text evidence="4">The sequence shown here is derived from an EMBL/GenBank/DDBJ whole genome shotgun (WGS) entry which is preliminary data.</text>
</comment>
<evidence type="ECO:0000256" key="1">
    <source>
        <dbReference type="SAM" id="Phobius"/>
    </source>
</evidence>
<proteinExistence type="predicted"/>
<protein>
    <submittedName>
        <fullName evidence="4">Uncharacterized protein</fullName>
    </submittedName>
</protein>
<sequence length="614" mass="70949">MVRWGRLMGFDSHDRRQRIRDEMQSLLPTRRGDLPPSPIPAKEVTKVCLRLRHQLETVIPCEVEEALITNARSHIITPQVIELARNAGGEEYKACVVFCLLIVKKWFAKQATLELWDSDLHDVRATACEVIAKHIIEGEEDMCYLLEDVLLKRYSIMVNGEDTSPANAIEKAVDLHALRVIGSSGYQRCISFLWRGWLVQDDEDPSRFVDWKKKGNTDFWSHIDPDRMRVPAYQNALQIIISVVFLALYTGSINTQNPGGDLDAVEGLLYIFTVGFILDEAAKLWKVGRYYIGFWNVFNSTLYALLTVSFVTRMVAVSHDWDSEPRKYFNTLSYNFLAFSAPMFWMRLLLYLDTFRFFGAMLVVLKVMMKESLIFFAMLFFILVGFFQAFIGMDQVDEKITATTFIVQSMLAAIMQSPEFDGFDHFAPPFGIILYYLFTFVVMVILLNILIALYNSAYEDITDNAVDEYMALLSQKTMQYVRAPDENVFIAPFNLIELFFLIIPFEWWMDDKSYARLNDYVMGFIYSPLLIITAAIETREAHKVKFNRKRGEADDDSMQEWEELAGEVDFEAEGWDKKCEEVAPEIGVEQAVVEIRQLRREISEVREMVSSMLQ</sequence>
<dbReference type="InterPro" id="IPR056336">
    <property type="entry name" value="YVC1_C"/>
</dbReference>
<keyword evidence="5" id="KW-1185">Reference proteome</keyword>
<gene>
    <name evidence="4" type="ORF">HDK90DRAFT_106811</name>
</gene>
<evidence type="ECO:0000259" key="2">
    <source>
        <dbReference type="Pfam" id="PF23190"/>
    </source>
</evidence>
<feature type="transmembrane region" description="Helical" evidence="1">
    <location>
        <begin position="236"/>
        <end position="255"/>
    </location>
</feature>
<keyword evidence="1" id="KW-1133">Transmembrane helix</keyword>
<dbReference type="Proteomes" id="UP001492380">
    <property type="component" value="Unassembled WGS sequence"/>
</dbReference>
<accession>A0ABR1YBM3</accession>
<evidence type="ECO:0000313" key="4">
    <source>
        <dbReference type="EMBL" id="KAK8223887.1"/>
    </source>
</evidence>
<feature type="transmembrane region" description="Helical" evidence="1">
    <location>
        <begin position="488"/>
        <end position="508"/>
    </location>
</feature>
<organism evidence="4 5">
    <name type="scientific">Phyllosticta capitalensis</name>
    <dbReference type="NCBI Taxonomy" id="121624"/>
    <lineage>
        <taxon>Eukaryota</taxon>
        <taxon>Fungi</taxon>
        <taxon>Dikarya</taxon>
        <taxon>Ascomycota</taxon>
        <taxon>Pezizomycotina</taxon>
        <taxon>Dothideomycetes</taxon>
        <taxon>Dothideomycetes incertae sedis</taxon>
        <taxon>Botryosphaeriales</taxon>
        <taxon>Phyllostictaceae</taxon>
        <taxon>Phyllosticta</taxon>
    </lineage>
</organism>
<feature type="transmembrane region" description="Helical" evidence="1">
    <location>
        <begin position="267"/>
        <end position="285"/>
    </location>
</feature>
<name>A0ABR1YBM3_9PEZI</name>
<evidence type="ECO:0000259" key="3">
    <source>
        <dbReference type="Pfam" id="PF23317"/>
    </source>
</evidence>
<dbReference type="PANTHER" id="PTHR35859:SF5">
    <property type="entry name" value="ION TRANSPORT DOMAIN-CONTAINING PROTEIN"/>
    <property type="match status" value="1"/>
</dbReference>
<feature type="domain" description="YVC1 N-terminal linker helical" evidence="2">
    <location>
        <begin position="44"/>
        <end position="223"/>
    </location>
</feature>
<dbReference type="InterPro" id="IPR052971">
    <property type="entry name" value="TRP_calcium_channel"/>
</dbReference>
<dbReference type="EMBL" id="JBBWRZ010000013">
    <property type="protein sequence ID" value="KAK8223887.1"/>
    <property type="molecule type" value="Genomic_DNA"/>
</dbReference>
<feature type="transmembrane region" description="Helical" evidence="1">
    <location>
        <begin position="332"/>
        <end position="352"/>
    </location>
</feature>
<reference evidence="4 5" key="1">
    <citation type="submission" date="2024-04" db="EMBL/GenBank/DDBJ databases">
        <title>Phyllosticta paracitricarpa is synonymous to the EU quarantine fungus P. citricarpa based on phylogenomic analyses.</title>
        <authorList>
            <consortium name="Lawrence Berkeley National Laboratory"/>
            <person name="Van Ingen-Buijs V.A."/>
            <person name="Van Westerhoven A.C."/>
            <person name="Haridas S."/>
            <person name="Skiadas P."/>
            <person name="Martin F."/>
            <person name="Groenewald J.Z."/>
            <person name="Crous P.W."/>
            <person name="Seidl M.F."/>
        </authorList>
    </citation>
    <scope>NUCLEOTIDE SEQUENCE [LARGE SCALE GENOMIC DNA]</scope>
    <source>
        <strain evidence="4 5">CBS 123374</strain>
    </source>
</reference>
<dbReference type="Pfam" id="PF23190">
    <property type="entry name" value="LHD_TRPY1"/>
    <property type="match status" value="1"/>
</dbReference>
<feature type="transmembrane region" description="Helical" evidence="1">
    <location>
        <begin position="373"/>
        <end position="391"/>
    </location>
</feature>
<dbReference type="InterPro" id="IPR056337">
    <property type="entry name" value="LHD_YVC1"/>
</dbReference>
<feature type="domain" description="Calcium channel YVC1-like C-terminal transmembrane" evidence="3">
    <location>
        <begin position="262"/>
        <end position="532"/>
    </location>
</feature>
<feature type="transmembrane region" description="Helical" evidence="1">
    <location>
        <begin position="292"/>
        <end position="312"/>
    </location>
</feature>
<dbReference type="PANTHER" id="PTHR35859">
    <property type="entry name" value="NONSELECTIVE CATION CHANNEL PROTEIN"/>
    <property type="match status" value="1"/>
</dbReference>
<keyword evidence="1" id="KW-0812">Transmembrane</keyword>
<keyword evidence="1" id="KW-0472">Membrane</keyword>
<evidence type="ECO:0000313" key="5">
    <source>
        <dbReference type="Proteomes" id="UP001492380"/>
    </source>
</evidence>
<feature type="transmembrane region" description="Helical" evidence="1">
    <location>
        <begin position="433"/>
        <end position="454"/>
    </location>
</feature>
<dbReference type="Pfam" id="PF23317">
    <property type="entry name" value="YVC1_C"/>
    <property type="match status" value="1"/>
</dbReference>
<feature type="transmembrane region" description="Helical" evidence="1">
    <location>
        <begin position="520"/>
        <end position="538"/>
    </location>
</feature>